<dbReference type="SMART" id="SM00186">
    <property type="entry name" value="FBG"/>
    <property type="match status" value="1"/>
</dbReference>
<protein>
    <submittedName>
        <fullName evidence="2">TNR</fullName>
    </submittedName>
</protein>
<dbReference type="InterPro" id="IPR050373">
    <property type="entry name" value="Fibrinogen_C-term_domain"/>
</dbReference>
<organism evidence="2 3">
    <name type="scientific">Bugula neritina</name>
    <name type="common">Brown bryozoan</name>
    <name type="synonym">Sertularia neritina</name>
    <dbReference type="NCBI Taxonomy" id="10212"/>
    <lineage>
        <taxon>Eukaryota</taxon>
        <taxon>Metazoa</taxon>
        <taxon>Spiralia</taxon>
        <taxon>Lophotrochozoa</taxon>
        <taxon>Bryozoa</taxon>
        <taxon>Gymnolaemata</taxon>
        <taxon>Cheilostomatida</taxon>
        <taxon>Flustrina</taxon>
        <taxon>Buguloidea</taxon>
        <taxon>Bugulidae</taxon>
        <taxon>Bugula</taxon>
    </lineage>
</organism>
<dbReference type="Pfam" id="PF00147">
    <property type="entry name" value="Fibrinogen_C"/>
    <property type="match status" value="1"/>
</dbReference>
<dbReference type="PANTHER" id="PTHR19143:SF327">
    <property type="entry name" value="FI21813P1-RELATED"/>
    <property type="match status" value="1"/>
</dbReference>
<reference evidence="2" key="1">
    <citation type="submission" date="2020-06" db="EMBL/GenBank/DDBJ databases">
        <title>Draft genome of Bugula neritina, a colonial animal packing powerful symbionts and potential medicines.</title>
        <authorList>
            <person name="Rayko M."/>
        </authorList>
    </citation>
    <scope>NUCLEOTIDE SEQUENCE [LARGE SCALE GENOMIC DNA]</scope>
    <source>
        <strain evidence="2">Kwan_BN1</strain>
    </source>
</reference>
<proteinExistence type="predicted"/>
<accession>A0A7J7IVE3</accession>
<dbReference type="PROSITE" id="PS51406">
    <property type="entry name" value="FIBRINOGEN_C_2"/>
    <property type="match status" value="1"/>
</dbReference>
<dbReference type="OrthoDB" id="7735550at2759"/>
<dbReference type="GO" id="GO:0005615">
    <property type="term" value="C:extracellular space"/>
    <property type="evidence" value="ECO:0007669"/>
    <property type="project" value="TreeGrafter"/>
</dbReference>
<dbReference type="InterPro" id="IPR014716">
    <property type="entry name" value="Fibrinogen_a/b/g_C_1"/>
</dbReference>
<sequence length="416" mass="47229">MINSLITLYSQQQHPIFSSSYANAQSEEFAETVEILSPGLQPELGTLVMGCKILLIAILLGLSPGTFSQSDVMSKATMKKLCEMPEFQEALANDAELEPAAVVYDVMSKRLETLESHVEGLEKKLDTTPTQQDVEAMAAALKMELIDHVESRMDQLATQLENNVQDILSDLMNNLANLGYEQGFEIQTHPPTTTVAMTTTTEPPTKDCDYLANMKYESGVHALLYNGTEVEGYCEMNKDGHNWLVIQRRIDGRSFYRNWEEYKNGFGDLMSSFYFGNEKIHQITQARDHVLRVEIGDIFGDTGFAEYSNFSLSSEDEYYSLNYEKYIDGNIGDSLGKAKGRQFSTFDMDRDSTSLYSCARLHKGAFWYDGCGSANLNGVYDKQNAYSFNWQNIFWYTWKRDLRPLSAVKMMIRYSQ</sequence>
<dbReference type="EMBL" id="VXIV02003405">
    <property type="protein sequence ID" value="KAF6017374.1"/>
    <property type="molecule type" value="Genomic_DNA"/>
</dbReference>
<dbReference type="Gene3D" id="3.90.215.10">
    <property type="entry name" value="Gamma Fibrinogen, chain A, domain 1"/>
    <property type="match status" value="1"/>
</dbReference>
<dbReference type="SUPFAM" id="SSF56496">
    <property type="entry name" value="Fibrinogen C-terminal domain-like"/>
    <property type="match status" value="1"/>
</dbReference>
<name>A0A7J7IVE3_BUGNE</name>
<evidence type="ECO:0000313" key="3">
    <source>
        <dbReference type="Proteomes" id="UP000593567"/>
    </source>
</evidence>
<feature type="domain" description="Fibrinogen C-terminal" evidence="1">
    <location>
        <begin position="199"/>
        <end position="416"/>
    </location>
</feature>
<gene>
    <name evidence="2" type="ORF">EB796_024311</name>
</gene>
<comment type="caution">
    <text evidence="2">The sequence shown here is derived from an EMBL/GenBank/DDBJ whole genome shotgun (WGS) entry which is preliminary data.</text>
</comment>
<evidence type="ECO:0000259" key="1">
    <source>
        <dbReference type="PROSITE" id="PS51406"/>
    </source>
</evidence>
<keyword evidence="3" id="KW-1185">Reference proteome</keyword>
<dbReference type="InterPro" id="IPR036056">
    <property type="entry name" value="Fibrinogen-like_C"/>
</dbReference>
<dbReference type="AlphaFoldDB" id="A0A7J7IVE3"/>
<dbReference type="InterPro" id="IPR002181">
    <property type="entry name" value="Fibrinogen_a/b/g_C_dom"/>
</dbReference>
<dbReference type="CDD" id="cd00087">
    <property type="entry name" value="FReD"/>
    <property type="match status" value="1"/>
</dbReference>
<evidence type="ECO:0000313" key="2">
    <source>
        <dbReference type="EMBL" id="KAF6017374.1"/>
    </source>
</evidence>
<dbReference type="Proteomes" id="UP000593567">
    <property type="component" value="Unassembled WGS sequence"/>
</dbReference>
<dbReference type="PANTHER" id="PTHR19143">
    <property type="entry name" value="FIBRINOGEN/TENASCIN/ANGIOPOEITIN"/>
    <property type="match status" value="1"/>
</dbReference>